<feature type="region of interest" description="Disordered" evidence="1">
    <location>
        <begin position="361"/>
        <end position="406"/>
    </location>
</feature>
<evidence type="ECO:0000313" key="3">
    <source>
        <dbReference type="Proteomes" id="UP000011083"/>
    </source>
</evidence>
<feature type="region of interest" description="Disordered" evidence="1">
    <location>
        <begin position="259"/>
        <end position="314"/>
    </location>
</feature>
<dbReference type="Gene3D" id="3.90.1720.10">
    <property type="entry name" value="endopeptidase domain like (from Nostoc punctiforme)"/>
    <property type="match status" value="1"/>
</dbReference>
<dbReference type="InterPro" id="IPR038765">
    <property type="entry name" value="Papain-like_cys_pep_sf"/>
</dbReference>
<feature type="compositionally biased region" description="Low complexity" evidence="1">
    <location>
        <begin position="211"/>
        <end position="229"/>
    </location>
</feature>
<name>L8GZB4_ACACF</name>
<protein>
    <submittedName>
        <fullName evidence="2">Uncharacterized protein</fullName>
    </submittedName>
</protein>
<dbReference type="AlphaFoldDB" id="L8GZB4"/>
<sequence length="406" mass="45432">MKEHEEEDVIDLWLPLQPRAGKKDKVQGKIHIRFLYSCSAVSILTCAFHDPYPYRCVWVSQETKPTEDRGQQIFFYDDYIDSFKTGDLIAYSGIGALHSMTKLATNSPYSHVGMIFRLPNKWTRRDDLFVLEVARNNEGALQIFIDPRYFMFAYVTHTFQRLYPVDVVKYECFGQPILLRDVDFSVQTQKSQLPQHFFIVQDPVAQMGVQAAPSPGSGSSLPQGYAAQPQPQPQLTPPQTPPHQLAQQGQPMMYAVDPAQQQQQAMMAQQAAATLRPPVGGFYPPQQGYPPQATPPHTPPGPQSQQQQQQQQQQMFMPAMYAYPATQMPAAYLPQYYPGSPHQVPYGGAMSSSALPSVYDVQQHSGSPHYPSPLSDSGGGHTNPPPFNPEYAAAHEFKRLSLSGQQ</sequence>
<gene>
    <name evidence="2" type="ORF">ACA1_310050</name>
</gene>
<feature type="compositionally biased region" description="Pro residues" evidence="1">
    <location>
        <begin position="230"/>
        <end position="241"/>
    </location>
</feature>
<keyword evidence="3" id="KW-1185">Reference proteome</keyword>
<dbReference type="OrthoDB" id="34299at2759"/>
<dbReference type="GeneID" id="14919123"/>
<dbReference type="VEuPathDB" id="AmoebaDB:ACA1_310050"/>
<evidence type="ECO:0000256" key="1">
    <source>
        <dbReference type="SAM" id="MobiDB-lite"/>
    </source>
</evidence>
<evidence type="ECO:0000313" key="2">
    <source>
        <dbReference type="EMBL" id="ELR18345.1"/>
    </source>
</evidence>
<organism evidence="2 3">
    <name type="scientific">Acanthamoeba castellanii (strain ATCC 30010 / Neff)</name>
    <dbReference type="NCBI Taxonomy" id="1257118"/>
    <lineage>
        <taxon>Eukaryota</taxon>
        <taxon>Amoebozoa</taxon>
        <taxon>Discosea</taxon>
        <taxon>Longamoebia</taxon>
        <taxon>Centramoebida</taxon>
        <taxon>Acanthamoebidae</taxon>
        <taxon>Acanthamoeba</taxon>
    </lineage>
</organism>
<dbReference type="SUPFAM" id="SSF54001">
    <property type="entry name" value="Cysteine proteinases"/>
    <property type="match status" value="1"/>
</dbReference>
<accession>L8GZB4</accession>
<dbReference type="Proteomes" id="UP000011083">
    <property type="component" value="Unassembled WGS sequence"/>
</dbReference>
<dbReference type="RefSeq" id="XP_004340369.1">
    <property type="nucleotide sequence ID" value="XM_004340321.1"/>
</dbReference>
<feature type="compositionally biased region" description="Low complexity" evidence="1">
    <location>
        <begin position="303"/>
        <end position="314"/>
    </location>
</feature>
<feature type="region of interest" description="Disordered" evidence="1">
    <location>
        <begin position="209"/>
        <end position="247"/>
    </location>
</feature>
<feature type="compositionally biased region" description="Pro residues" evidence="1">
    <location>
        <begin position="292"/>
        <end position="302"/>
    </location>
</feature>
<reference evidence="2 3" key="1">
    <citation type="journal article" date="2013" name="Genome Biol.">
        <title>Genome of Acanthamoeba castellanii highlights extensive lateral gene transfer and early evolution of tyrosine kinase signaling.</title>
        <authorList>
            <person name="Clarke M."/>
            <person name="Lohan A.J."/>
            <person name="Liu B."/>
            <person name="Lagkouvardos I."/>
            <person name="Roy S."/>
            <person name="Zafar N."/>
            <person name="Bertelli C."/>
            <person name="Schilde C."/>
            <person name="Kianianmomeni A."/>
            <person name="Burglin T.R."/>
            <person name="Frech C."/>
            <person name="Turcotte B."/>
            <person name="Kopec K.O."/>
            <person name="Synnott J.M."/>
            <person name="Choo C."/>
            <person name="Paponov I."/>
            <person name="Finkler A."/>
            <person name="Soon Heng Tan C."/>
            <person name="Hutchins A.P."/>
            <person name="Weinmeier T."/>
            <person name="Rattei T."/>
            <person name="Chu J.S."/>
            <person name="Gimenez G."/>
            <person name="Irimia M."/>
            <person name="Rigden D.J."/>
            <person name="Fitzpatrick D.A."/>
            <person name="Lorenzo-Morales J."/>
            <person name="Bateman A."/>
            <person name="Chiu C.H."/>
            <person name="Tang P."/>
            <person name="Hegemann P."/>
            <person name="Fromm H."/>
            <person name="Raoult D."/>
            <person name="Greub G."/>
            <person name="Miranda-Saavedra D."/>
            <person name="Chen N."/>
            <person name="Nash P."/>
            <person name="Ginger M.L."/>
            <person name="Horn M."/>
            <person name="Schaap P."/>
            <person name="Caler L."/>
            <person name="Loftus B."/>
        </authorList>
    </citation>
    <scope>NUCLEOTIDE SEQUENCE [LARGE SCALE GENOMIC DNA]</scope>
    <source>
        <strain evidence="2 3">Neff</strain>
    </source>
</reference>
<dbReference type="EMBL" id="KB007958">
    <property type="protein sequence ID" value="ELR18345.1"/>
    <property type="molecule type" value="Genomic_DNA"/>
</dbReference>
<feature type="compositionally biased region" description="Low complexity" evidence="1">
    <location>
        <begin position="259"/>
        <end position="291"/>
    </location>
</feature>
<proteinExistence type="predicted"/>
<dbReference type="KEGG" id="acan:ACA1_310050"/>